<dbReference type="GO" id="GO:0000795">
    <property type="term" value="C:synaptonemal complex"/>
    <property type="evidence" value="ECO:0007669"/>
    <property type="project" value="InterPro"/>
</dbReference>
<evidence type="ECO:0000313" key="3">
    <source>
        <dbReference type="EMBL" id="KAK4308171.1"/>
    </source>
</evidence>
<dbReference type="Proteomes" id="UP001292094">
    <property type="component" value="Unassembled WGS sequence"/>
</dbReference>
<evidence type="ECO:0000313" key="4">
    <source>
        <dbReference type="Proteomes" id="UP001292094"/>
    </source>
</evidence>
<sequence length="1010" mass="116164">MDGEKKSVVRLHQQLHNETENIIRWKAVTEIKTKNLERQVEEAHTMTDDQRRNLMDLKHHSEHLSQTLFHERQQNELLLTKVNHTREMFLFLKEQYKQLFTSASHFQEIRKKLMVDHEDNLLQLAKFKDISAVNMSTIANLIEQGQENKCTLEKLKEVSETRLIAKDDELKNIANILVMLCDDQMEMTEKLTNGEVNLATALDKKSAMECQLEKVRTSLAGVFSDLKTTTDTLTSRVRVAEEKLKLETDRVKESCSEFEEAAEKIMFLKKQNDLLEGASCELSEKVSFLTSQNQMLEQDIAQNNEALRNLEEAHSSDLLKTETSHDQITELSSLLVALEPKCKNLKLENENIQSEVGECLKSINAAQEQADKLEEQVPVMKGAMEELEQTIIQLREQRTLRDQHYTELGVTINEQKQYLSDMCEEIDKLETHISEIEESKIQLEGQVSIVQEDCRKLREKLISKTTDCEKLSEEVENMKHNLEVLEKEITSKSKYEVNKSNTKKMMTEKIDLLETQLKDQMEHLESLQKLWNEQEEVLSKRQQTLEGKETCLEEFLCEQNKLKSVLKSKNAELNTVKDMMTKDIDTLRTELEDKNAELSKILEAHRQEMFNLENMLREIQTQSEEELGNFKEQQLRELDDQQRMLKELQDGTRKAREGAKAARNETLNIKRESDSEVKELVNLLERCKSEKETRLKEVREKIQMCEAEVAQLFSEKEALQSEKNKLKNMTVEVKKVATSQKQSVSTVAVDHPELIDPPLNTPSPSEYLPSLQIFLEPQIPKSLFSNRKIQDSKQIKGPEKTRILKTGRGGARRVLLPQEIQKRMVFRAPLASQEANSDSSSDAWAFEVADNDDPFEEIRRSGRPRLISKMAAIPRANIAPFVHTPVIPATNTTTETSSDIAIQHSASLSGYQRDKQGRQNQPELRKGEQSRFAGKTYRSHSPRFNCNIIIGFSWEFQELWSNKRVRNLHCLLSIFLPTTTTTTTTTVQANYKSSGMLGQTTSGTTTTTTV</sequence>
<dbReference type="GO" id="GO:0007130">
    <property type="term" value="P:synaptonemal complex assembly"/>
    <property type="evidence" value="ECO:0007669"/>
    <property type="project" value="InterPro"/>
</dbReference>
<comment type="caution">
    <text evidence="3">The sequence shown here is derived from an EMBL/GenBank/DDBJ whole genome shotgun (WGS) entry which is preliminary data.</text>
</comment>
<dbReference type="Gene3D" id="1.10.287.1490">
    <property type="match status" value="1"/>
</dbReference>
<protein>
    <recommendedName>
        <fullName evidence="5">Synaptonemal complex protein 1</fullName>
    </recommendedName>
</protein>
<proteinExistence type="predicted"/>
<reference evidence="3" key="1">
    <citation type="submission" date="2023-11" db="EMBL/GenBank/DDBJ databases">
        <title>Genome assemblies of two species of porcelain crab, Petrolisthes cinctipes and Petrolisthes manimaculis (Anomura: Porcellanidae).</title>
        <authorList>
            <person name="Angst P."/>
        </authorList>
    </citation>
    <scope>NUCLEOTIDE SEQUENCE</scope>
    <source>
        <strain evidence="3">PB745_02</strain>
        <tissue evidence="3">Gill</tissue>
    </source>
</reference>
<evidence type="ECO:0008006" key="5">
    <source>
        <dbReference type="Google" id="ProtNLM"/>
    </source>
</evidence>
<gene>
    <name evidence="3" type="ORF">Pmani_020110</name>
</gene>
<evidence type="ECO:0000256" key="1">
    <source>
        <dbReference type="SAM" id="Coils"/>
    </source>
</evidence>
<evidence type="ECO:0000256" key="2">
    <source>
        <dbReference type="SAM" id="MobiDB-lite"/>
    </source>
</evidence>
<feature type="coiled-coil region" evidence="1">
    <location>
        <begin position="577"/>
        <end position="729"/>
    </location>
</feature>
<dbReference type="PANTHER" id="PTHR46918">
    <property type="entry name" value="SYNAPTONEMAL COMPLEX PROTEIN 1"/>
    <property type="match status" value="1"/>
</dbReference>
<organism evidence="3 4">
    <name type="scientific">Petrolisthes manimaculis</name>
    <dbReference type="NCBI Taxonomy" id="1843537"/>
    <lineage>
        <taxon>Eukaryota</taxon>
        <taxon>Metazoa</taxon>
        <taxon>Ecdysozoa</taxon>
        <taxon>Arthropoda</taxon>
        <taxon>Crustacea</taxon>
        <taxon>Multicrustacea</taxon>
        <taxon>Malacostraca</taxon>
        <taxon>Eumalacostraca</taxon>
        <taxon>Eucarida</taxon>
        <taxon>Decapoda</taxon>
        <taxon>Pleocyemata</taxon>
        <taxon>Anomura</taxon>
        <taxon>Galatheoidea</taxon>
        <taxon>Porcellanidae</taxon>
        <taxon>Petrolisthes</taxon>
    </lineage>
</organism>
<name>A0AAE1PID0_9EUCA</name>
<keyword evidence="1" id="KW-0175">Coiled coil</keyword>
<dbReference type="AlphaFoldDB" id="A0AAE1PID0"/>
<feature type="region of interest" description="Disordered" evidence="2">
    <location>
        <begin position="906"/>
        <end position="936"/>
    </location>
</feature>
<accession>A0AAE1PID0</accession>
<dbReference type="InterPro" id="IPR008827">
    <property type="entry name" value="SYCP1"/>
</dbReference>
<dbReference type="PANTHER" id="PTHR46918:SF1">
    <property type="entry name" value="SYNAPTONEMAL COMPLEX PROTEIN 1"/>
    <property type="match status" value="1"/>
</dbReference>
<keyword evidence="4" id="KW-1185">Reference proteome</keyword>
<feature type="coiled-coil region" evidence="1">
    <location>
        <begin position="419"/>
        <end position="530"/>
    </location>
</feature>
<feature type="coiled-coil region" evidence="1">
    <location>
        <begin position="258"/>
        <end position="313"/>
    </location>
</feature>
<dbReference type="EMBL" id="JAWZYT010001920">
    <property type="protein sequence ID" value="KAK4308171.1"/>
    <property type="molecule type" value="Genomic_DNA"/>
</dbReference>
<feature type="compositionally biased region" description="Basic and acidic residues" evidence="2">
    <location>
        <begin position="912"/>
        <end position="929"/>
    </location>
</feature>
<feature type="coiled-coil region" evidence="1">
    <location>
        <begin position="356"/>
        <end position="390"/>
    </location>
</feature>